<dbReference type="EMBL" id="ADBV01001713">
    <property type="protein sequence ID" value="EJW84269.1"/>
    <property type="molecule type" value="Genomic_DNA"/>
</dbReference>
<organism evidence="1 2">
    <name type="scientific">Wuchereria bancrofti</name>
    <dbReference type="NCBI Taxonomy" id="6293"/>
    <lineage>
        <taxon>Eukaryota</taxon>
        <taxon>Metazoa</taxon>
        <taxon>Ecdysozoa</taxon>
        <taxon>Nematoda</taxon>
        <taxon>Chromadorea</taxon>
        <taxon>Rhabditida</taxon>
        <taxon>Spirurina</taxon>
        <taxon>Spiruromorpha</taxon>
        <taxon>Filarioidea</taxon>
        <taxon>Onchocercidae</taxon>
        <taxon>Wuchereria</taxon>
    </lineage>
</organism>
<gene>
    <name evidence="1" type="ORF">WUBG_04821</name>
</gene>
<protein>
    <submittedName>
        <fullName evidence="1">Uncharacterized protein</fullName>
    </submittedName>
</protein>
<proteinExistence type="predicted"/>
<sequence length="118" mass="13466">MTRIYFSLSPESNAHCFSVSKQIILAKYPSLIELLFRSDKFYDESKRESIRTPEEIVQTAIAPSQFALVSENFNQFSTKDPSVATRQLGGIIPVGLAACNNWNQFPFFDMFLQFRESA</sequence>
<name>J9FA91_WUCBA</name>
<dbReference type="Proteomes" id="UP000004810">
    <property type="component" value="Unassembled WGS sequence"/>
</dbReference>
<evidence type="ECO:0000313" key="1">
    <source>
        <dbReference type="EMBL" id="EJW84269.1"/>
    </source>
</evidence>
<evidence type="ECO:0000313" key="2">
    <source>
        <dbReference type="Proteomes" id="UP000004810"/>
    </source>
</evidence>
<reference evidence="2" key="1">
    <citation type="submission" date="2012-08" db="EMBL/GenBank/DDBJ databases">
        <title>The Genome Sequence of Wuchereria bancrofti.</title>
        <authorList>
            <person name="Nutman T.B."/>
            <person name="Fink D.L."/>
            <person name="Russ C."/>
            <person name="Young S."/>
            <person name="Zeng Q."/>
            <person name="Koehrsen M."/>
            <person name="Alvarado L."/>
            <person name="Berlin A."/>
            <person name="Chapman S.B."/>
            <person name="Chen Z."/>
            <person name="Freedman E."/>
            <person name="Gellesch M."/>
            <person name="Goldberg J."/>
            <person name="Griggs A."/>
            <person name="Gujja S."/>
            <person name="Heilman E.R."/>
            <person name="Heiman D."/>
            <person name="Hepburn T."/>
            <person name="Howarth C."/>
            <person name="Jen D."/>
            <person name="Larson L."/>
            <person name="Lewis B."/>
            <person name="Mehta T."/>
            <person name="Park D."/>
            <person name="Pearson M."/>
            <person name="Roberts A."/>
            <person name="Saif S."/>
            <person name="Shea T."/>
            <person name="Shenoy N."/>
            <person name="Sisk P."/>
            <person name="Stolte C."/>
            <person name="Sykes S."/>
            <person name="Walk T."/>
            <person name="White J."/>
            <person name="Yandava C."/>
            <person name="Haas B."/>
            <person name="Henn M.R."/>
            <person name="Nusbaum C."/>
            <person name="Birren B."/>
        </authorList>
    </citation>
    <scope>NUCLEOTIDE SEQUENCE [LARGE SCALE GENOMIC DNA]</scope>
    <source>
        <strain evidence="2">NA</strain>
    </source>
</reference>
<comment type="caution">
    <text evidence="1">The sequence shown here is derived from an EMBL/GenBank/DDBJ whole genome shotgun (WGS) entry which is preliminary data.</text>
</comment>
<dbReference type="AlphaFoldDB" id="J9FA91"/>
<accession>J9FA91</accession>